<accession>K8Y2Q5</accession>
<dbReference type="Proteomes" id="UP000035800">
    <property type="component" value="Chromosome I"/>
</dbReference>
<dbReference type="EMBL" id="CP006694">
    <property type="protein sequence ID" value="EKT87301.1"/>
    <property type="molecule type" value="Genomic_DNA"/>
</dbReference>
<proteinExistence type="predicted"/>
<name>K8Y2Q5_9LEPT</name>
<dbReference type="KEGG" id="lst:LSS_07994"/>
<gene>
    <name evidence="1" type="ORF">LSS_07994</name>
</gene>
<dbReference type="STRING" id="758847.LSS_07994"/>
<evidence type="ECO:0000313" key="1">
    <source>
        <dbReference type="EMBL" id="EKT87301.1"/>
    </source>
</evidence>
<protein>
    <submittedName>
        <fullName evidence="1">Uncharacterized protein</fullName>
    </submittedName>
</protein>
<sequence>MEETPVIDSHSLREQNQKIQGQDRINLFFWK</sequence>
<reference evidence="1 2" key="1">
    <citation type="journal article" date="2012" name="Gene">
        <title>Sequence of Leptospira santarosai serovar Shermani genome and prediction of virulence-associated genes.</title>
        <authorList>
            <person name="Chou L.F."/>
            <person name="Chen Y.T."/>
            <person name="Lu C.W."/>
            <person name="Ko Y.C."/>
            <person name="Tang C.Y."/>
            <person name="Pan M.J."/>
            <person name="Tian Y.C."/>
            <person name="Chiu C.H."/>
            <person name="Hung C.C."/>
            <person name="Yang C.W."/>
        </authorList>
    </citation>
    <scope>NUCLEOTIDE SEQUENCE [LARGE SCALE GENOMIC DNA]</scope>
    <source>
        <strain evidence="1">LT 821</strain>
    </source>
</reference>
<reference evidence="1 2" key="2">
    <citation type="journal article" date="2014" name="Emerg. Microbes Infect.">
        <title>Potential impact on kidney infection: a whole-genome analysis of Leptospira santarosai serovar Shermani.</title>
        <authorList>
            <person name="Chou L.F."/>
            <person name="Chen T.W."/>
            <person name="Ko Y.C."/>
            <person name="Pan M.J."/>
            <person name="Tian Y.C."/>
            <person name="Chiu C.H."/>
            <person name="Tang P."/>
            <person name="Hung C.C."/>
            <person name="Yang C.W."/>
        </authorList>
    </citation>
    <scope>NUCLEOTIDE SEQUENCE</scope>
    <source>
        <strain evidence="1 2">LT 821</strain>
    </source>
</reference>
<dbReference type="PATRIC" id="fig|758847.3.peg.1683"/>
<dbReference type="AlphaFoldDB" id="K8Y2Q5"/>
<evidence type="ECO:0000313" key="2">
    <source>
        <dbReference type="Proteomes" id="UP000035800"/>
    </source>
</evidence>
<organism evidence="1 2">
    <name type="scientific">Leptospira santarosai serovar Shermani str. LT 821</name>
    <dbReference type="NCBI Taxonomy" id="758847"/>
    <lineage>
        <taxon>Bacteria</taxon>
        <taxon>Pseudomonadati</taxon>
        <taxon>Spirochaetota</taxon>
        <taxon>Spirochaetia</taxon>
        <taxon>Leptospirales</taxon>
        <taxon>Leptospiraceae</taxon>
        <taxon>Leptospira</taxon>
    </lineage>
</organism>